<dbReference type="GO" id="GO:0006351">
    <property type="term" value="P:DNA-templated transcription"/>
    <property type="evidence" value="ECO:0007669"/>
    <property type="project" value="InterPro"/>
</dbReference>
<dbReference type="SUPFAM" id="SSF57701">
    <property type="entry name" value="Zn2/Cys6 DNA-binding domain"/>
    <property type="match status" value="1"/>
</dbReference>
<dbReference type="STRING" id="303698.A0A1V6SRG4"/>
<comment type="subcellular location">
    <subcellularLocation>
        <location evidence="1">Nucleus</location>
    </subcellularLocation>
</comment>
<dbReference type="EMBL" id="MLKD01000024">
    <property type="protein sequence ID" value="OQE16468.1"/>
    <property type="molecule type" value="Genomic_DNA"/>
</dbReference>
<evidence type="ECO:0000259" key="7">
    <source>
        <dbReference type="PROSITE" id="PS50048"/>
    </source>
</evidence>
<evidence type="ECO:0000256" key="2">
    <source>
        <dbReference type="ARBA" id="ARBA00022723"/>
    </source>
</evidence>
<dbReference type="GO" id="GO:0000981">
    <property type="term" value="F:DNA-binding transcription factor activity, RNA polymerase II-specific"/>
    <property type="evidence" value="ECO:0007669"/>
    <property type="project" value="InterPro"/>
</dbReference>
<keyword evidence="6" id="KW-0539">Nucleus</keyword>
<dbReference type="SMART" id="SM00066">
    <property type="entry name" value="GAL4"/>
    <property type="match status" value="1"/>
</dbReference>
<evidence type="ECO:0000256" key="1">
    <source>
        <dbReference type="ARBA" id="ARBA00004123"/>
    </source>
</evidence>
<dbReference type="Pfam" id="PF00172">
    <property type="entry name" value="Zn_clus"/>
    <property type="match status" value="1"/>
</dbReference>
<dbReference type="InterPro" id="IPR051711">
    <property type="entry name" value="Stress_Response_Reg"/>
</dbReference>
<evidence type="ECO:0000256" key="3">
    <source>
        <dbReference type="ARBA" id="ARBA00023015"/>
    </source>
</evidence>
<dbReference type="CDD" id="cd00067">
    <property type="entry name" value="GAL4"/>
    <property type="match status" value="1"/>
</dbReference>
<dbReference type="SMART" id="SM00906">
    <property type="entry name" value="Fungal_trans"/>
    <property type="match status" value="1"/>
</dbReference>
<protein>
    <recommendedName>
        <fullName evidence="7">Zn(2)-C6 fungal-type domain-containing protein</fullName>
    </recommendedName>
</protein>
<dbReference type="Pfam" id="PF04082">
    <property type="entry name" value="Fungal_trans"/>
    <property type="match status" value="1"/>
</dbReference>
<dbReference type="PROSITE" id="PS00463">
    <property type="entry name" value="ZN2_CY6_FUNGAL_1"/>
    <property type="match status" value="1"/>
</dbReference>
<comment type="caution">
    <text evidence="8">The sequence shown here is derived from an EMBL/GenBank/DDBJ whole genome shotgun (WGS) entry which is preliminary data.</text>
</comment>
<keyword evidence="2" id="KW-0479">Metal-binding</keyword>
<reference evidence="9" key="1">
    <citation type="journal article" date="2017" name="Nat. Microbiol.">
        <title>Global analysis of biosynthetic gene clusters reveals vast potential of secondary metabolite production in Penicillium species.</title>
        <authorList>
            <person name="Nielsen J.C."/>
            <person name="Grijseels S."/>
            <person name="Prigent S."/>
            <person name="Ji B."/>
            <person name="Dainat J."/>
            <person name="Nielsen K.F."/>
            <person name="Frisvad J.C."/>
            <person name="Workman M."/>
            <person name="Nielsen J."/>
        </authorList>
    </citation>
    <scope>NUCLEOTIDE SEQUENCE [LARGE SCALE GENOMIC DNA]</scope>
    <source>
        <strain evidence="9">IBT 24891</strain>
    </source>
</reference>
<keyword evidence="4" id="KW-0238">DNA-binding</keyword>
<dbReference type="InterPro" id="IPR007219">
    <property type="entry name" value="XnlR_reg_dom"/>
</dbReference>
<dbReference type="InterPro" id="IPR036864">
    <property type="entry name" value="Zn2-C6_fun-type_DNA-bd_sf"/>
</dbReference>
<evidence type="ECO:0000256" key="5">
    <source>
        <dbReference type="ARBA" id="ARBA00023163"/>
    </source>
</evidence>
<dbReference type="PROSITE" id="PS50048">
    <property type="entry name" value="ZN2_CY6_FUNGAL_2"/>
    <property type="match status" value="1"/>
</dbReference>
<keyword evidence="9" id="KW-1185">Reference proteome</keyword>
<dbReference type="GO" id="GO:0045944">
    <property type="term" value="P:positive regulation of transcription by RNA polymerase II"/>
    <property type="evidence" value="ECO:0007669"/>
    <property type="project" value="TreeGrafter"/>
</dbReference>
<evidence type="ECO:0000313" key="8">
    <source>
        <dbReference type="EMBL" id="OQE16468.1"/>
    </source>
</evidence>
<evidence type="ECO:0000256" key="4">
    <source>
        <dbReference type="ARBA" id="ARBA00023125"/>
    </source>
</evidence>
<gene>
    <name evidence="8" type="ORF">PENSTE_c024G09465</name>
</gene>
<feature type="domain" description="Zn(2)-C6 fungal-type" evidence="7">
    <location>
        <begin position="22"/>
        <end position="51"/>
    </location>
</feature>
<dbReference type="GO" id="GO:0043565">
    <property type="term" value="F:sequence-specific DNA binding"/>
    <property type="evidence" value="ECO:0007669"/>
    <property type="project" value="TreeGrafter"/>
</dbReference>
<dbReference type="OrthoDB" id="3548654at2759"/>
<dbReference type="AlphaFoldDB" id="A0A1V6SRG4"/>
<evidence type="ECO:0000313" key="9">
    <source>
        <dbReference type="Proteomes" id="UP000191285"/>
    </source>
</evidence>
<dbReference type="PANTHER" id="PTHR47540:SF6">
    <property type="entry name" value="ZN(II)2CYS6 TRANSCRIPTION FACTOR (EUROFUNG)"/>
    <property type="match status" value="1"/>
</dbReference>
<accession>A0A1V6SRG4</accession>
<name>A0A1V6SRG4_9EURO</name>
<keyword evidence="3" id="KW-0805">Transcription regulation</keyword>
<dbReference type="Proteomes" id="UP000191285">
    <property type="component" value="Unassembled WGS sequence"/>
</dbReference>
<dbReference type="InterPro" id="IPR001138">
    <property type="entry name" value="Zn2Cys6_DnaBD"/>
</dbReference>
<dbReference type="GO" id="GO:0008270">
    <property type="term" value="F:zinc ion binding"/>
    <property type="evidence" value="ECO:0007669"/>
    <property type="project" value="InterPro"/>
</dbReference>
<proteinExistence type="predicted"/>
<evidence type="ECO:0000256" key="6">
    <source>
        <dbReference type="ARBA" id="ARBA00023242"/>
    </source>
</evidence>
<keyword evidence="5" id="KW-0804">Transcription</keyword>
<organism evidence="8 9">
    <name type="scientific">Penicillium steckii</name>
    <dbReference type="NCBI Taxonomy" id="303698"/>
    <lineage>
        <taxon>Eukaryota</taxon>
        <taxon>Fungi</taxon>
        <taxon>Dikarya</taxon>
        <taxon>Ascomycota</taxon>
        <taxon>Pezizomycotina</taxon>
        <taxon>Eurotiomycetes</taxon>
        <taxon>Eurotiomycetidae</taxon>
        <taxon>Eurotiales</taxon>
        <taxon>Aspergillaceae</taxon>
        <taxon>Penicillium</taxon>
    </lineage>
</organism>
<sequence length="755" mass="84881">MQPAQRTETLGANRKQRRAAIACTACRQSKIKCSGDEPCFNCRRKALKCRFAEGNNKILVSERYLRNLQKQAYNWQRATGVKRPQEESSQINTGADQVHPILSEEIGSTEGLMAQSLGNSSESPVTDTSLNIWTSPFTLPSTIFKGAHQQQRKWIWLAPASPWSLTNRLIVMMTEKLDNGSAQSPPQIYLDGDIYPLEWGQPSTTTSTPIDMTDLPSPDYAFYLLQIVQFRLGRAYRLLETDLLKEYIHRLYENRPDPAFTDPRFCFVKFLMVLALGNAFISRNRNCKDPPGSKYFVQAMNVMPTNISTGKDSLFAIEALALVGLYLYAIDHREAAHVHVGHAIRIAQLEGMHTQLPEKDLGAATVARCRNLWWSLYMMDSHFSPSLGLPMSLQDGDITTLINSPTSSPQNLAFSLQVRLTRMCSFIIATIYKTEKTQLATFLDITRGILEAMAKYAEEIEDMFNINFHDSGENVPEETRHTILLYHQVNSTIDNPTPILFLKLTLNKSTQCIIVATRPLLLSVLKERLEKLGREEEDWQKFLTLPKSLISIGIKSAEKTLQIIGSENGVLETFLPFDHEMTYSAAVHLTMAKALFPSSTQERLYSQNAHAILDELIIWGNRIATARKQELTRIEGLFQKLAERVEQEGLRLLSLSGDTFSQHDSFNVTQQIEMGRTSVVDTGTGVTMQSSFQDTQSSPTDPSGTAGLDFLESIGISSFEFHSIINQINNPFAEEGSGNLDIRSDWTPGETYSFE</sequence>
<dbReference type="CDD" id="cd12148">
    <property type="entry name" value="fungal_TF_MHR"/>
    <property type="match status" value="1"/>
</dbReference>
<dbReference type="PANTHER" id="PTHR47540">
    <property type="entry name" value="THIAMINE REPRESSIBLE GENES REGULATORY PROTEIN THI5"/>
    <property type="match status" value="1"/>
</dbReference>
<dbReference type="Gene3D" id="4.10.240.10">
    <property type="entry name" value="Zn(2)-C6 fungal-type DNA-binding domain"/>
    <property type="match status" value="1"/>
</dbReference>
<dbReference type="GO" id="GO:0005634">
    <property type="term" value="C:nucleus"/>
    <property type="evidence" value="ECO:0007669"/>
    <property type="project" value="UniProtKB-SubCell"/>
</dbReference>